<dbReference type="Proteomes" id="UP000040576">
    <property type="component" value="Unassembled WGS sequence"/>
</dbReference>
<keyword evidence="3" id="KW-1185">Reference proteome</keyword>
<feature type="signal peptide" evidence="1">
    <location>
        <begin position="1"/>
        <end position="20"/>
    </location>
</feature>
<dbReference type="Gene3D" id="3.10.570.10">
    <property type="entry name" value="sex pheromone staph- cam373 precursor domain"/>
    <property type="match status" value="1"/>
</dbReference>
<dbReference type="AlphaFoldDB" id="A0A090IY58"/>
<feature type="chain" id="PRO_5044364446" evidence="1">
    <location>
        <begin position="21"/>
        <end position="380"/>
    </location>
</feature>
<name>A0A090IY58_9BACI</name>
<keyword evidence="2" id="KW-0449">Lipoprotein</keyword>
<gene>
    <name evidence="2" type="primary">yerH</name>
    <name evidence="2" type="ORF">BT1A1_0615</name>
</gene>
<dbReference type="OrthoDB" id="9795361at2"/>
<dbReference type="RefSeq" id="WP_034767960.1">
    <property type="nucleotide sequence ID" value="NZ_CCRF01000022.1"/>
</dbReference>
<keyword evidence="1" id="KW-0732">Signal</keyword>
<dbReference type="KEGG" id="bthv:CQJ30_03510"/>
<evidence type="ECO:0000313" key="2">
    <source>
        <dbReference type="EMBL" id="CEE00470.1"/>
    </source>
</evidence>
<reference evidence="2 3" key="1">
    <citation type="submission" date="2014-07" db="EMBL/GenBank/DDBJ databases">
        <authorList>
            <person name="Wibberg Daniel"/>
        </authorList>
    </citation>
    <scope>NUCLEOTIDE SEQUENCE [LARGE SCALE GENOMIC DNA]</scope>
</reference>
<protein>
    <submittedName>
        <fullName evidence="2">Putative lipoprotein YerH</fullName>
    </submittedName>
</protein>
<dbReference type="CDD" id="cd13441">
    <property type="entry name" value="CamS_repeat_1"/>
    <property type="match status" value="1"/>
</dbReference>
<dbReference type="Pfam" id="PF07537">
    <property type="entry name" value="CamS"/>
    <property type="match status" value="1"/>
</dbReference>
<accession>A0A090IY58</accession>
<proteinExistence type="predicted"/>
<organism evidence="2 3">
    <name type="scientific">Caldibacillus thermoamylovorans</name>
    <dbReference type="NCBI Taxonomy" id="35841"/>
    <lineage>
        <taxon>Bacteria</taxon>
        <taxon>Bacillati</taxon>
        <taxon>Bacillota</taxon>
        <taxon>Bacilli</taxon>
        <taxon>Bacillales</taxon>
        <taxon>Bacillaceae</taxon>
        <taxon>Caldibacillus</taxon>
    </lineage>
</organism>
<dbReference type="PIRSF" id="PIRSF012509">
    <property type="entry name" value="CamS"/>
    <property type="match status" value="1"/>
</dbReference>
<evidence type="ECO:0000256" key="1">
    <source>
        <dbReference type="SAM" id="SignalP"/>
    </source>
</evidence>
<dbReference type="PROSITE" id="PS51257">
    <property type="entry name" value="PROKAR_LIPOPROTEIN"/>
    <property type="match status" value="1"/>
</dbReference>
<dbReference type="CDD" id="cd13440">
    <property type="entry name" value="CamS_repeat_2"/>
    <property type="match status" value="1"/>
</dbReference>
<sequence>MRKYMILSFLLVFVLSGCLPNVDDQDEVVKKNNKTEEKAIIPKYQISESYYRTLTPFKPSSVRGMVVSNLNNRFDSDEFEEGLLRISQRNFPTDTYIFQEGQYINKKTITGWLRRKMTSGQLQEKGLKENENIGLNPLLENEADQEKNPIYLAHILEHDYLVKSEGDTVKLGGVSIGLALNSVYYYKLDGAEKKVEIPNNVIESEGKRIAEELIGQLRKIKGLESVPITIGLFKQQDKTSIVPGNYFAYGTAESGTSLEWNKVEEEYVLFPSTEATEKHRDDAQQFDTFKNNVGQYFSNYNGIVGRALYINNELNKISIDVTMQFYGKTEVIGFSQYIASLIVESFPKYATTEVNVNSVTNQEALILKEPDMDEPFVHIY</sequence>
<dbReference type="InterPro" id="IPR011426">
    <property type="entry name" value="CamS"/>
</dbReference>
<evidence type="ECO:0000313" key="3">
    <source>
        <dbReference type="Proteomes" id="UP000040576"/>
    </source>
</evidence>
<dbReference type="EMBL" id="CCRF01000022">
    <property type="protein sequence ID" value="CEE00470.1"/>
    <property type="molecule type" value="Genomic_DNA"/>
</dbReference>